<dbReference type="SMART" id="SM01208">
    <property type="entry name" value="G5"/>
    <property type="match status" value="1"/>
</dbReference>
<dbReference type="PROSITE" id="PS51109">
    <property type="entry name" value="G5"/>
    <property type="match status" value="1"/>
</dbReference>
<dbReference type="GO" id="GO:0009254">
    <property type="term" value="P:peptidoglycan turnover"/>
    <property type="evidence" value="ECO:0007669"/>
    <property type="project" value="InterPro"/>
</dbReference>
<protein>
    <recommendedName>
        <fullName evidence="3">G5 domain-containing protein</fullName>
    </recommendedName>
</protein>
<dbReference type="InterPro" id="IPR036908">
    <property type="entry name" value="RlpA-like_sf"/>
</dbReference>
<dbReference type="RefSeq" id="WP_110843779.1">
    <property type="nucleotide sequence ID" value="NZ_QJVJ01000021.1"/>
</dbReference>
<keyword evidence="2" id="KW-1133">Transmembrane helix</keyword>
<keyword evidence="1" id="KW-0732">Signal</keyword>
<accession>A0A2V5JUN7</accession>
<dbReference type="InterPro" id="IPR011098">
    <property type="entry name" value="G5_dom"/>
</dbReference>
<feature type="transmembrane region" description="Helical" evidence="2">
    <location>
        <begin position="30"/>
        <end position="51"/>
    </location>
</feature>
<dbReference type="InterPro" id="IPR007137">
    <property type="entry name" value="DUF348"/>
</dbReference>
<dbReference type="SUPFAM" id="SSF50685">
    <property type="entry name" value="Barwin-like endoglucanases"/>
    <property type="match status" value="1"/>
</dbReference>
<dbReference type="Gene3D" id="2.40.40.10">
    <property type="entry name" value="RlpA-like domain"/>
    <property type="match status" value="1"/>
</dbReference>
<dbReference type="InterPro" id="IPR059180">
    <property type="entry name" value="3D_YorM"/>
</dbReference>
<reference evidence="4 5" key="1">
    <citation type="submission" date="2018-05" db="EMBL/GenBank/DDBJ databases">
        <title>Paenibacillus flagellatus sp. nov., isolated from selenium mineral soil.</title>
        <authorList>
            <person name="Dai X."/>
        </authorList>
    </citation>
    <scope>NUCLEOTIDE SEQUENCE [LARGE SCALE GENOMIC DNA]</scope>
    <source>
        <strain evidence="4 5">DXL2</strain>
    </source>
</reference>
<sequence>MGVIHTGETHVKRSSSMSFAMRWKHENLRLIIVGALFSIVMITMFAVLMYGTSYKQVGLVVNGEEKQIQTRQSTLSALLEEQQIAVNEHDRVSLALDAKLKDGDQVVINHAIPVQLTADGKSETLYTIGKTVAETLRDLNVEVGENDKLTPAADEAVTANTPIQIVRVQKVLEDQTEPIPFDTVKKNDPNLLKGKEQVVTEGKEGVLAKKVEKVFEDGQLVAENVVDMKVEQESVNKIVALGTKNPVVVLSASSPDIEEVTKGNVTFAYKQILNNVTLTAYSIDAESTGKTSEHPQYGLTASGTKVSEGRTIAVDPKVIPMGWWVYIEGIGLRRAEDTGSAVKGNVIDVYFDNPDYAKRFGMKRGYKVYIIGKEKPVSN</sequence>
<comment type="caution">
    <text evidence="4">The sequence shown here is derived from an EMBL/GenBank/DDBJ whole genome shotgun (WGS) entry which is preliminary data.</text>
</comment>
<dbReference type="Proteomes" id="UP000247476">
    <property type="component" value="Unassembled WGS sequence"/>
</dbReference>
<keyword evidence="2" id="KW-0812">Transmembrane</keyword>
<evidence type="ECO:0000259" key="3">
    <source>
        <dbReference type="PROSITE" id="PS51109"/>
    </source>
</evidence>
<dbReference type="InterPro" id="IPR010611">
    <property type="entry name" value="3D_dom"/>
</dbReference>
<dbReference type="EMBL" id="QJVJ01000021">
    <property type="protein sequence ID" value="PYI50208.1"/>
    <property type="molecule type" value="Genomic_DNA"/>
</dbReference>
<dbReference type="AlphaFoldDB" id="A0A2V5JUN7"/>
<evidence type="ECO:0000313" key="5">
    <source>
        <dbReference type="Proteomes" id="UP000247476"/>
    </source>
</evidence>
<evidence type="ECO:0000256" key="2">
    <source>
        <dbReference type="SAM" id="Phobius"/>
    </source>
</evidence>
<proteinExistence type="predicted"/>
<evidence type="ECO:0000256" key="1">
    <source>
        <dbReference type="ARBA" id="ARBA00022729"/>
    </source>
</evidence>
<dbReference type="Gene3D" id="2.20.230.10">
    <property type="entry name" value="Resuscitation-promoting factor rpfb"/>
    <property type="match status" value="1"/>
</dbReference>
<feature type="domain" description="G5" evidence="3">
    <location>
        <begin position="165"/>
        <end position="245"/>
    </location>
</feature>
<dbReference type="OrthoDB" id="9798935at2"/>
<keyword evidence="5" id="KW-1185">Reference proteome</keyword>
<dbReference type="PANTHER" id="PTHR39160:SF4">
    <property type="entry name" value="RESUSCITATION-PROMOTING FACTOR RPFB"/>
    <property type="match status" value="1"/>
</dbReference>
<dbReference type="GO" id="GO:0019867">
    <property type="term" value="C:outer membrane"/>
    <property type="evidence" value="ECO:0007669"/>
    <property type="project" value="InterPro"/>
</dbReference>
<dbReference type="GO" id="GO:0004553">
    <property type="term" value="F:hydrolase activity, hydrolyzing O-glycosyl compounds"/>
    <property type="evidence" value="ECO:0007669"/>
    <property type="project" value="InterPro"/>
</dbReference>
<dbReference type="Pfam" id="PF07501">
    <property type="entry name" value="G5"/>
    <property type="match status" value="1"/>
</dbReference>
<gene>
    <name evidence="4" type="ORF">DLM86_30205</name>
</gene>
<evidence type="ECO:0000313" key="4">
    <source>
        <dbReference type="EMBL" id="PYI50208.1"/>
    </source>
</evidence>
<organism evidence="4 5">
    <name type="scientific">Paenibacillus flagellatus</name>
    <dbReference type="NCBI Taxonomy" id="2211139"/>
    <lineage>
        <taxon>Bacteria</taxon>
        <taxon>Bacillati</taxon>
        <taxon>Bacillota</taxon>
        <taxon>Bacilli</taxon>
        <taxon>Bacillales</taxon>
        <taxon>Paenibacillaceae</taxon>
        <taxon>Paenibacillus</taxon>
    </lineage>
</organism>
<keyword evidence="2" id="KW-0472">Membrane</keyword>
<dbReference type="Pfam" id="PF06725">
    <property type="entry name" value="3D"/>
    <property type="match status" value="1"/>
</dbReference>
<dbReference type="CDD" id="cd14667">
    <property type="entry name" value="3D_containing_proteins"/>
    <property type="match status" value="1"/>
</dbReference>
<dbReference type="InterPro" id="IPR051933">
    <property type="entry name" value="Resuscitation_pf_RpfB"/>
</dbReference>
<dbReference type="Pfam" id="PF03990">
    <property type="entry name" value="DUF348"/>
    <property type="match status" value="2"/>
</dbReference>
<name>A0A2V5JUN7_9BACL</name>
<dbReference type="PANTHER" id="PTHR39160">
    <property type="entry name" value="CELL WALL-BINDING PROTEIN YOCH"/>
    <property type="match status" value="1"/>
</dbReference>